<reference evidence="1 2" key="1">
    <citation type="submission" date="2016-10" db="EMBL/GenBank/DDBJ databases">
        <authorList>
            <person name="de Groot N.N."/>
        </authorList>
    </citation>
    <scope>NUCLEOTIDE SEQUENCE [LARGE SCALE GENOMIC DNA]</scope>
    <source>
        <strain evidence="1 2">DSM 25186</strain>
    </source>
</reference>
<dbReference type="Proteomes" id="UP000198510">
    <property type="component" value="Unassembled WGS sequence"/>
</dbReference>
<dbReference type="AlphaFoldDB" id="A0A1G9HBR6"/>
<dbReference type="OrthoDB" id="875845at2"/>
<protein>
    <submittedName>
        <fullName evidence="1">Uncharacterized protein</fullName>
    </submittedName>
</protein>
<keyword evidence="2" id="KW-1185">Reference proteome</keyword>
<dbReference type="RefSeq" id="WP_089682448.1">
    <property type="nucleotide sequence ID" value="NZ_FNFO01000004.1"/>
</dbReference>
<sequence>MVNDNELQILMNALRLTVFTVALLWLSHVLRAQGEQYEKYQDKSNYVHGYVILPDGTKRGGMLKVPSLNKLFAYSQVNMVDKAGVKHTHQPRELKGYQLGSRRFVSDGKRFLEVVIDGPVLLCEYKYWQYMTVGPGSAGTSRASSDFYVRWSEEEAFEYVKGRKFKERWGKRLAACPDVQAAVQNEELRYRDMETIIRQYNRCLRPVPEKILEGF</sequence>
<gene>
    <name evidence="1" type="ORF">SAMN05421823_104382</name>
</gene>
<proteinExistence type="predicted"/>
<name>A0A1G9HBR6_9BACT</name>
<dbReference type="STRING" id="1075417.SAMN05421823_104382"/>
<organism evidence="1 2">
    <name type="scientific">Catalinimonas alkaloidigena</name>
    <dbReference type="NCBI Taxonomy" id="1075417"/>
    <lineage>
        <taxon>Bacteria</taxon>
        <taxon>Pseudomonadati</taxon>
        <taxon>Bacteroidota</taxon>
        <taxon>Cytophagia</taxon>
        <taxon>Cytophagales</taxon>
        <taxon>Catalimonadaceae</taxon>
        <taxon>Catalinimonas</taxon>
    </lineage>
</organism>
<evidence type="ECO:0000313" key="1">
    <source>
        <dbReference type="EMBL" id="SDL10302.1"/>
    </source>
</evidence>
<dbReference type="EMBL" id="FNFO01000004">
    <property type="protein sequence ID" value="SDL10302.1"/>
    <property type="molecule type" value="Genomic_DNA"/>
</dbReference>
<evidence type="ECO:0000313" key="2">
    <source>
        <dbReference type="Proteomes" id="UP000198510"/>
    </source>
</evidence>
<accession>A0A1G9HBR6</accession>